<evidence type="ECO:0000313" key="1">
    <source>
        <dbReference type="EMBL" id="RDK02140.1"/>
    </source>
</evidence>
<organism evidence="1 2">
    <name type="scientific">Paraburkholderia lacunae</name>
    <dbReference type="NCBI Taxonomy" id="2211104"/>
    <lineage>
        <taxon>Bacteria</taxon>
        <taxon>Pseudomonadati</taxon>
        <taxon>Pseudomonadota</taxon>
        <taxon>Betaproteobacteria</taxon>
        <taxon>Burkholderiales</taxon>
        <taxon>Burkholderiaceae</taxon>
        <taxon>Paraburkholderia</taxon>
    </lineage>
</organism>
<evidence type="ECO:0000313" key="2">
    <source>
        <dbReference type="Proteomes" id="UP000254875"/>
    </source>
</evidence>
<proteinExistence type="predicted"/>
<keyword evidence="2" id="KW-1185">Reference proteome</keyword>
<gene>
    <name evidence="1" type="ORF">DLM46_14480</name>
</gene>
<dbReference type="Proteomes" id="UP000254875">
    <property type="component" value="Unassembled WGS sequence"/>
</dbReference>
<reference evidence="2" key="1">
    <citation type="submission" date="2018-05" db="EMBL/GenBank/DDBJ databases">
        <authorList>
            <person name="Feng T."/>
        </authorList>
    </citation>
    <scope>NUCLEOTIDE SEQUENCE [LARGE SCALE GENOMIC DNA]</scope>
    <source>
        <strain evidence="2">S27</strain>
    </source>
</reference>
<dbReference type="AlphaFoldDB" id="A0A370N945"/>
<comment type="caution">
    <text evidence="1">The sequence shown here is derived from an EMBL/GenBank/DDBJ whole genome shotgun (WGS) entry which is preliminary data.</text>
</comment>
<dbReference type="EMBL" id="QHKS01000008">
    <property type="protein sequence ID" value="RDK02140.1"/>
    <property type="molecule type" value="Genomic_DNA"/>
</dbReference>
<protein>
    <submittedName>
        <fullName evidence="1">Uncharacterized protein</fullName>
    </submittedName>
</protein>
<accession>A0A370N945</accession>
<name>A0A370N945_9BURK</name>
<sequence length="60" mass="6456">MRYDGGTRCFDLATTSGVDALEVFGPNGFVRKFAGNVKQTASQASQIGGRHGSECNRELF</sequence>